<keyword evidence="1" id="KW-0812">Transmembrane</keyword>
<dbReference type="OMA" id="EWYIVRY"/>
<dbReference type="KEGG" id="bdr:105225142"/>
<protein>
    <submittedName>
        <fullName evidence="3">Uncharacterized protein LOC105225142</fullName>
    </submittedName>
</protein>
<dbReference type="AlphaFoldDB" id="A0A6I9V2A6"/>
<reference evidence="3" key="1">
    <citation type="submission" date="2025-08" db="UniProtKB">
        <authorList>
            <consortium name="RefSeq"/>
        </authorList>
    </citation>
    <scope>IDENTIFICATION</scope>
    <source>
        <tissue evidence="3">Adult</tissue>
    </source>
</reference>
<dbReference type="OrthoDB" id="7907323at2759"/>
<dbReference type="GeneID" id="105225142"/>
<accession>A0A6I9V2A6</accession>
<evidence type="ECO:0000256" key="1">
    <source>
        <dbReference type="SAM" id="Phobius"/>
    </source>
</evidence>
<dbReference type="InParanoid" id="A0A6I9V2A6"/>
<keyword evidence="2" id="KW-1185">Reference proteome</keyword>
<feature type="transmembrane region" description="Helical" evidence="1">
    <location>
        <begin position="31"/>
        <end position="51"/>
    </location>
</feature>
<evidence type="ECO:0000313" key="2">
    <source>
        <dbReference type="Proteomes" id="UP001652620"/>
    </source>
</evidence>
<evidence type="ECO:0000313" key="3">
    <source>
        <dbReference type="RefSeq" id="XP_011201788.1"/>
    </source>
</evidence>
<proteinExistence type="predicted"/>
<dbReference type="RefSeq" id="XP_011201788.1">
    <property type="nucleotide sequence ID" value="XM_011203486.4"/>
</dbReference>
<name>A0A6I9V2A6_BACDO</name>
<keyword evidence="1" id="KW-0472">Membrane</keyword>
<organism evidence="2 3">
    <name type="scientific">Bactrocera dorsalis</name>
    <name type="common">Oriental fruit fly</name>
    <name type="synonym">Dacus dorsalis</name>
    <dbReference type="NCBI Taxonomy" id="27457"/>
    <lineage>
        <taxon>Eukaryota</taxon>
        <taxon>Metazoa</taxon>
        <taxon>Ecdysozoa</taxon>
        <taxon>Arthropoda</taxon>
        <taxon>Hexapoda</taxon>
        <taxon>Insecta</taxon>
        <taxon>Pterygota</taxon>
        <taxon>Neoptera</taxon>
        <taxon>Endopterygota</taxon>
        <taxon>Diptera</taxon>
        <taxon>Brachycera</taxon>
        <taxon>Muscomorpha</taxon>
        <taxon>Tephritoidea</taxon>
        <taxon>Tephritidae</taxon>
        <taxon>Bactrocera</taxon>
        <taxon>Bactrocera</taxon>
    </lineage>
</organism>
<sequence length="87" mass="10220">MMVMVAFGRAFNCVMEGLQILLGHLFDIFKIYLKFGLITLVFYFVAEWYILHYTDFDTFMEPQPLLKPVSNSTASKVYRFVLDFFLG</sequence>
<keyword evidence="1" id="KW-1133">Transmembrane helix</keyword>
<dbReference type="Proteomes" id="UP001652620">
    <property type="component" value="Chromosome 5"/>
</dbReference>
<gene>
    <name evidence="3" type="primary">LOC105225142</name>
</gene>